<dbReference type="Proteomes" id="UP000287651">
    <property type="component" value="Unassembled WGS sequence"/>
</dbReference>
<sequence length="123" mass="14035">MAAGAEGWIKCVLDGCISAFDSEIRRRPYHRNCSCALHRSRCSSRHDPCHAKKISYPISRSPKRLCITIPSSSSSFMNAASDHARDKIEEEPWHLLQALEHFRCYRLLFSLCFLLCSCNSCLQ</sequence>
<gene>
    <name evidence="1" type="ORF">B296_00045778</name>
</gene>
<accession>A0A426XN30</accession>
<comment type="caution">
    <text evidence="1">The sequence shown here is derived from an EMBL/GenBank/DDBJ whole genome shotgun (WGS) entry which is preliminary data.</text>
</comment>
<proteinExistence type="predicted"/>
<protein>
    <submittedName>
        <fullName evidence="1">Uncharacterized protein</fullName>
    </submittedName>
</protein>
<name>A0A426XN30_ENSVE</name>
<dbReference type="PANTHER" id="PTHR35121:SF2">
    <property type="entry name" value="SWIM-TYPE DOMAIN-CONTAINING PROTEIN"/>
    <property type="match status" value="1"/>
</dbReference>
<dbReference type="PANTHER" id="PTHR35121">
    <property type="entry name" value="HOMEODOMAIN PROTEIN 8, PUTATIVE-RELATED"/>
    <property type="match status" value="1"/>
</dbReference>
<dbReference type="EMBL" id="AMZH03019054">
    <property type="protein sequence ID" value="RRT40851.1"/>
    <property type="molecule type" value="Genomic_DNA"/>
</dbReference>
<organism evidence="1 2">
    <name type="scientific">Ensete ventricosum</name>
    <name type="common">Abyssinian banana</name>
    <name type="synonym">Musa ensete</name>
    <dbReference type="NCBI Taxonomy" id="4639"/>
    <lineage>
        <taxon>Eukaryota</taxon>
        <taxon>Viridiplantae</taxon>
        <taxon>Streptophyta</taxon>
        <taxon>Embryophyta</taxon>
        <taxon>Tracheophyta</taxon>
        <taxon>Spermatophyta</taxon>
        <taxon>Magnoliopsida</taxon>
        <taxon>Liliopsida</taxon>
        <taxon>Zingiberales</taxon>
        <taxon>Musaceae</taxon>
        <taxon>Ensete</taxon>
    </lineage>
</organism>
<evidence type="ECO:0000313" key="1">
    <source>
        <dbReference type="EMBL" id="RRT40851.1"/>
    </source>
</evidence>
<reference evidence="1 2" key="1">
    <citation type="journal article" date="2014" name="Agronomy (Basel)">
        <title>A Draft Genome Sequence for Ensete ventricosum, the Drought-Tolerant Tree Against Hunger.</title>
        <authorList>
            <person name="Harrison J."/>
            <person name="Moore K.A."/>
            <person name="Paszkiewicz K."/>
            <person name="Jones T."/>
            <person name="Grant M."/>
            <person name="Ambacheew D."/>
            <person name="Muzemil S."/>
            <person name="Studholme D.J."/>
        </authorList>
    </citation>
    <scope>NUCLEOTIDE SEQUENCE [LARGE SCALE GENOMIC DNA]</scope>
</reference>
<dbReference type="AlphaFoldDB" id="A0A426XN30"/>
<evidence type="ECO:0000313" key="2">
    <source>
        <dbReference type="Proteomes" id="UP000287651"/>
    </source>
</evidence>